<evidence type="ECO:0000313" key="5">
    <source>
        <dbReference type="Proteomes" id="UP001141327"/>
    </source>
</evidence>
<evidence type="ECO:0000256" key="1">
    <source>
        <dbReference type="SAM" id="MobiDB-lite"/>
    </source>
</evidence>
<dbReference type="InterPro" id="IPR011641">
    <property type="entry name" value="Tyr-kin_ephrin_A/B_rcpt-like"/>
</dbReference>
<dbReference type="SMART" id="SM01411">
    <property type="entry name" value="Ephrin_rec_like"/>
    <property type="match status" value="2"/>
</dbReference>
<feature type="domain" description="Tyrosine-protein kinase ephrin type A/B receptor-like" evidence="3">
    <location>
        <begin position="795"/>
        <end position="838"/>
    </location>
</feature>
<reference evidence="4" key="1">
    <citation type="journal article" date="2022" name="bioRxiv">
        <title>Genomics of Preaxostyla Flagellates Illuminates Evolutionary Transitions and the Path Towards Mitochondrial Loss.</title>
        <authorList>
            <person name="Novak L.V.F."/>
            <person name="Treitli S.C."/>
            <person name="Pyrih J."/>
            <person name="Halakuc P."/>
            <person name="Pipaliya S.V."/>
            <person name="Vacek V."/>
            <person name="Brzon O."/>
            <person name="Soukal P."/>
            <person name="Eme L."/>
            <person name="Dacks J.B."/>
            <person name="Karnkowska A."/>
            <person name="Elias M."/>
            <person name="Hampl V."/>
        </authorList>
    </citation>
    <scope>NUCLEOTIDE SEQUENCE</scope>
    <source>
        <strain evidence="4">RCP-MX</strain>
    </source>
</reference>
<feature type="transmembrane region" description="Helical" evidence="2">
    <location>
        <begin position="888"/>
        <end position="911"/>
    </location>
</feature>
<keyword evidence="2" id="KW-1133">Transmembrane helix</keyword>
<accession>A0ABQ8UGR9</accession>
<evidence type="ECO:0000256" key="2">
    <source>
        <dbReference type="SAM" id="Phobius"/>
    </source>
</evidence>
<sequence>MVLMPTEPASQRGTVGRYCLVISSFTKCSAHLCHELSPDPKETSVAKALTDRCPYSDPESLNIWLNESFPARYACLGKISPIPHINGQLLAVEQNTKQIYFFHTLFGWTKGPVLDHDDSFNLPEQGVAYEDGCLFYGGSYGKPSKLFCWVQPNGAWYQSSAFVDADPSLESLALATNPSVVYQRPHFYSTNGWLLSAHHLDATFNTSVELDSEDHPRVAAVWSLGDAVFVARASNATSGSASIDQPPPELDFDFFRACLVAPKEDENLVYFYKPPSNSTDDTQTLVTYDSTKDTWVVQNLSDPLPLGINRQTHNMFLSSMESNFEGWIVVLLCSPQEGTDIVYRFYLYSTGFRISPDDYPEPLPPPRMGASLLVVQADPLSYMLYVGGFAGGEVFANVSWRLIEATWFVGMWQRDEDAGVVGLESSLPEPRAFQQCVLWMGENKAALLGGLTTALAPPEHFGFTLEVGWHNKRWVPLDPIAPSTSPDWAPPRGLWGHSAALDEATGIVYITGGVGVVTEHLVVYKLDLGKGVWLEPAECHSLHGLQFPLAFHSSVFIQETGQLCLYGGVTQNPNGTFPGLHCVSFDEPSIDYVRPSFTTLDFLTDRYGATMAYLGDHQVIMFGGQSVLPTSTTQLWHLDGQHNLTTLYPPFAPNATVFSASTYYKGTLYVMGGGSLPRKRVFSKELLQEATFNEYYLAALSSCPAGTEMTKTGSGCTACPAGHFSGVGAKCANCPKGSYTPFMGQSSCSLCQTTHASIFFYAGPRIPPQPHLLSIPACLKCSAGLYSEVEGATNVASCIKCPPGTFSPNDGASSHAQCQLCPPGTYSSAQGAPSESSCLACSTTELCRYGTARPTTISRFGNDTTAAERALLLSPPPLKDAEFTSVKYFVFAGLAGGILLVASISIVALCCKETTRPKALRVFHLMDLWPSLVDQLDALGTPLRVPSIIGGLFGLSAVVTLGCFLALNILPALNAYNVKRDRMLIATIPGEAFASNGSAIYAQVVVASLAHHGPCVKAGTADCDDALVPTLNTGNFKCVSCELVGGEGGSCMVNMTLDVKLLGNSNIQIKLDATLHEHQEELLYNSGWWWEIVINQTTIARQLIQPNDATEVFHGRIGTTATLAMTFSTYIKYDITQPAHSHWTLDKEGEQLGTTANDTTFYHENTLSFSLGTNMGPFHDSVVDSKKQEFMTVFSATIGALVGVFNGLGAAKRIAESAFAFLLSTKCCKRRRKSATSTKDEGEGDSLSISLVSTNQPPEAANPVLALGNPEAEYERV</sequence>
<dbReference type="SUPFAM" id="SSF57184">
    <property type="entry name" value="Growth factor receptor domain"/>
    <property type="match status" value="1"/>
</dbReference>
<dbReference type="Gene3D" id="2.10.50.10">
    <property type="entry name" value="Tumor Necrosis Factor Receptor, subunit A, domain 2"/>
    <property type="match status" value="2"/>
</dbReference>
<feature type="compositionally biased region" description="Polar residues" evidence="1">
    <location>
        <begin position="1247"/>
        <end position="1257"/>
    </location>
</feature>
<dbReference type="Pfam" id="PF07699">
    <property type="entry name" value="Ephrin_rec_like"/>
    <property type="match status" value="1"/>
</dbReference>
<keyword evidence="2" id="KW-0472">Membrane</keyword>
<dbReference type="PANTHER" id="PTHR46967:SF2">
    <property type="entry name" value="SUSHI, VON WILLEBRAND FACTOR TYPE A, EGF AND PENTRAXIN DOMAIN-CONTAINING PROTEIN 1-LIKE"/>
    <property type="match status" value="1"/>
</dbReference>
<feature type="transmembrane region" description="Helical" evidence="2">
    <location>
        <begin position="952"/>
        <end position="973"/>
    </location>
</feature>
<keyword evidence="2" id="KW-0812">Transmembrane</keyword>
<dbReference type="EMBL" id="JAPMOS010000036">
    <property type="protein sequence ID" value="KAJ4457973.1"/>
    <property type="molecule type" value="Genomic_DNA"/>
</dbReference>
<proteinExistence type="predicted"/>
<feature type="region of interest" description="Disordered" evidence="1">
    <location>
        <begin position="1233"/>
        <end position="1277"/>
    </location>
</feature>
<dbReference type="InterPro" id="IPR015915">
    <property type="entry name" value="Kelch-typ_b-propeller"/>
</dbReference>
<name>A0ABQ8UGR9_9EUKA</name>
<dbReference type="Gene3D" id="2.120.10.80">
    <property type="entry name" value="Kelch-type beta propeller"/>
    <property type="match status" value="1"/>
</dbReference>
<evidence type="ECO:0000313" key="4">
    <source>
        <dbReference type="EMBL" id="KAJ4457973.1"/>
    </source>
</evidence>
<dbReference type="SUPFAM" id="SSF117281">
    <property type="entry name" value="Kelch motif"/>
    <property type="match status" value="1"/>
</dbReference>
<gene>
    <name evidence="4" type="ORF">PAPYR_6366</name>
</gene>
<evidence type="ECO:0000259" key="3">
    <source>
        <dbReference type="Pfam" id="PF07699"/>
    </source>
</evidence>
<protein>
    <recommendedName>
        <fullName evidence="3">Tyrosine-protein kinase ephrin type A/B receptor-like domain-containing protein</fullName>
    </recommendedName>
</protein>
<comment type="caution">
    <text evidence="4">The sequence shown here is derived from an EMBL/GenBank/DDBJ whole genome shotgun (WGS) entry which is preliminary data.</text>
</comment>
<dbReference type="Proteomes" id="UP001141327">
    <property type="component" value="Unassembled WGS sequence"/>
</dbReference>
<keyword evidence="5" id="KW-1185">Reference proteome</keyword>
<dbReference type="PANTHER" id="PTHR46967">
    <property type="entry name" value="INSULIN-LIKE GROWTH FACTOR BINDING PROTEIN,N-TERMINAL"/>
    <property type="match status" value="1"/>
</dbReference>
<dbReference type="InterPro" id="IPR009030">
    <property type="entry name" value="Growth_fac_rcpt_cys_sf"/>
</dbReference>
<organism evidence="4 5">
    <name type="scientific">Paratrimastix pyriformis</name>
    <dbReference type="NCBI Taxonomy" id="342808"/>
    <lineage>
        <taxon>Eukaryota</taxon>
        <taxon>Metamonada</taxon>
        <taxon>Preaxostyla</taxon>
        <taxon>Paratrimastigidae</taxon>
        <taxon>Paratrimastix</taxon>
    </lineage>
</organism>